<dbReference type="Proteomes" id="UP000006729">
    <property type="component" value="Chromosome 1"/>
</dbReference>
<dbReference type="AlphaFoldDB" id="A0A2K2BT25"/>
<reference evidence="1 2" key="1">
    <citation type="journal article" date="2006" name="Science">
        <title>The genome of black cottonwood, Populus trichocarpa (Torr. &amp; Gray).</title>
        <authorList>
            <person name="Tuskan G.A."/>
            <person name="Difazio S."/>
            <person name="Jansson S."/>
            <person name="Bohlmann J."/>
            <person name="Grigoriev I."/>
            <person name="Hellsten U."/>
            <person name="Putnam N."/>
            <person name="Ralph S."/>
            <person name="Rombauts S."/>
            <person name="Salamov A."/>
            <person name="Schein J."/>
            <person name="Sterck L."/>
            <person name="Aerts A."/>
            <person name="Bhalerao R.R."/>
            <person name="Bhalerao R.P."/>
            <person name="Blaudez D."/>
            <person name="Boerjan W."/>
            <person name="Brun A."/>
            <person name="Brunner A."/>
            <person name="Busov V."/>
            <person name="Campbell M."/>
            <person name="Carlson J."/>
            <person name="Chalot M."/>
            <person name="Chapman J."/>
            <person name="Chen G.L."/>
            <person name="Cooper D."/>
            <person name="Coutinho P.M."/>
            <person name="Couturier J."/>
            <person name="Covert S."/>
            <person name="Cronk Q."/>
            <person name="Cunningham R."/>
            <person name="Davis J."/>
            <person name="Degroeve S."/>
            <person name="Dejardin A."/>
            <person name="Depamphilis C."/>
            <person name="Detter J."/>
            <person name="Dirks B."/>
            <person name="Dubchak I."/>
            <person name="Duplessis S."/>
            <person name="Ehlting J."/>
            <person name="Ellis B."/>
            <person name="Gendler K."/>
            <person name="Goodstein D."/>
            <person name="Gribskov M."/>
            <person name="Grimwood J."/>
            <person name="Groover A."/>
            <person name="Gunter L."/>
            <person name="Hamberger B."/>
            <person name="Heinze B."/>
            <person name="Helariutta Y."/>
            <person name="Henrissat B."/>
            <person name="Holligan D."/>
            <person name="Holt R."/>
            <person name="Huang W."/>
            <person name="Islam-Faridi N."/>
            <person name="Jones S."/>
            <person name="Jones-Rhoades M."/>
            <person name="Jorgensen R."/>
            <person name="Joshi C."/>
            <person name="Kangasjarvi J."/>
            <person name="Karlsson J."/>
            <person name="Kelleher C."/>
            <person name="Kirkpatrick R."/>
            <person name="Kirst M."/>
            <person name="Kohler A."/>
            <person name="Kalluri U."/>
            <person name="Larimer F."/>
            <person name="Leebens-Mack J."/>
            <person name="Leple J.C."/>
            <person name="Locascio P."/>
            <person name="Lou Y."/>
            <person name="Lucas S."/>
            <person name="Martin F."/>
            <person name="Montanini B."/>
            <person name="Napoli C."/>
            <person name="Nelson D.R."/>
            <person name="Nelson C."/>
            <person name="Nieminen K."/>
            <person name="Nilsson O."/>
            <person name="Pereda V."/>
            <person name="Peter G."/>
            <person name="Philippe R."/>
            <person name="Pilate G."/>
            <person name="Poliakov A."/>
            <person name="Razumovskaya J."/>
            <person name="Richardson P."/>
            <person name="Rinaldi C."/>
            <person name="Ritland K."/>
            <person name="Rouze P."/>
            <person name="Ryaboy D."/>
            <person name="Schmutz J."/>
            <person name="Schrader J."/>
            <person name="Segerman B."/>
            <person name="Shin H."/>
            <person name="Siddiqui A."/>
            <person name="Sterky F."/>
            <person name="Terry A."/>
            <person name="Tsai C.J."/>
            <person name="Uberbacher E."/>
            <person name="Unneberg P."/>
            <person name="Vahala J."/>
            <person name="Wall K."/>
            <person name="Wessler S."/>
            <person name="Yang G."/>
            <person name="Yin T."/>
            <person name="Douglas C."/>
            <person name="Marra M."/>
            <person name="Sandberg G."/>
            <person name="Van de Peer Y."/>
            <person name="Rokhsar D."/>
        </authorList>
    </citation>
    <scope>NUCLEOTIDE SEQUENCE [LARGE SCALE GENOMIC DNA]</scope>
    <source>
        <strain evidence="2">cv. Nisqually</strain>
    </source>
</reference>
<evidence type="ECO:0000313" key="1">
    <source>
        <dbReference type="EMBL" id="PNT52920.1"/>
    </source>
</evidence>
<evidence type="ECO:0000313" key="2">
    <source>
        <dbReference type="Proteomes" id="UP000006729"/>
    </source>
</evidence>
<organism evidence="1 2">
    <name type="scientific">Populus trichocarpa</name>
    <name type="common">Western balsam poplar</name>
    <name type="synonym">Populus balsamifera subsp. trichocarpa</name>
    <dbReference type="NCBI Taxonomy" id="3694"/>
    <lineage>
        <taxon>Eukaryota</taxon>
        <taxon>Viridiplantae</taxon>
        <taxon>Streptophyta</taxon>
        <taxon>Embryophyta</taxon>
        <taxon>Tracheophyta</taxon>
        <taxon>Spermatophyta</taxon>
        <taxon>Magnoliopsida</taxon>
        <taxon>eudicotyledons</taxon>
        <taxon>Gunneridae</taxon>
        <taxon>Pentapetalae</taxon>
        <taxon>rosids</taxon>
        <taxon>fabids</taxon>
        <taxon>Malpighiales</taxon>
        <taxon>Salicaceae</taxon>
        <taxon>Saliceae</taxon>
        <taxon>Populus</taxon>
    </lineage>
</organism>
<gene>
    <name evidence="1" type="ORF">POPTR_001G058300</name>
</gene>
<sequence>MLTDLHTGLMPEWHDHIFSLGLHSFRVSSEINSERVASRFWGPVDHVFRLGEDELTPQRRKFLPLPLLLLLSLVKSCLRLARFPHENDVIYLLSVVDCLNIWGFFTLVDWPRLRPQILADRICDKN</sequence>
<proteinExistence type="predicted"/>
<keyword evidence="2" id="KW-1185">Reference proteome</keyword>
<dbReference type="InParanoid" id="A0A2K2BT25"/>
<dbReference type="EMBL" id="CM009290">
    <property type="protein sequence ID" value="PNT52920.1"/>
    <property type="molecule type" value="Genomic_DNA"/>
</dbReference>
<accession>A0A2K2BT25</accession>
<protein>
    <submittedName>
        <fullName evidence="1">Uncharacterized protein</fullName>
    </submittedName>
</protein>
<name>A0A2K2BT25_POPTR</name>